<comment type="caution">
    <text evidence="1">The sequence shown here is derived from an EMBL/GenBank/DDBJ whole genome shotgun (WGS) entry which is preliminary data.</text>
</comment>
<protein>
    <submittedName>
        <fullName evidence="1">Uncharacterized protein</fullName>
    </submittedName>
</protein>
<sequence>MEREYKIRDTEFTRWLLDQARSAGWDVDSDHDARQTIRLTAALIRTGNIGDVDAPRLANALGVTVADIERAAAKELAENEAAAQVLDRPDMMELDEHLDSVAWPDDGKKGPERP</sequence>
<accession>A0ABQ3QQQ3</accession>
<evidence type="ECO:0000313" key="2">
    <source>
        <dbReference type="Proteomes" id="UP001050808"/>
    </source>
</evidence>
<proteinExistence type="predicted"/>
<reference evidence="1" key="1">
    <citation type="submission" date="2024-05" db="EMBL/GenBank/DDBJ databases">
        <title>Whole genome shotgun sequence of Streptomyces violascens NBRC 12920.</title>
        <authorList>
            <person name="Komaki H."/>
            <person name="Tamura T."/>
        </authorList>
    </citation>
    <scope>NUCLEOTIDE SEQUENCE</scope>
    <source>
        <strain evidence="1">NBRC 12920</strain>
    </source>
</reference>
<keyword evidence="2" id="KW-1185">Reference proteome</keyword>
<dbReference type="EMBL" id="BNDY01000013">
    <property type="protein sequence ID" value="GHI39613.1"/>
    <property type="molecule type" value="Genomic_DNA"/>
</dbReference>
<name>A0ABQ3QQQ3_9ACTN</name>
<gene>
    <name evidence="1" type="ORF">Sviol_40210</name>
</gene>
<dbReference type="Proteomes" id="UP001050808">
    <property type="component" value="Unassembled WGS sequence"/>
</dbReference>
<dbReference type="RefSeq" id="WP_189971304.1">
    <property type="nucleotide sequence ID" value="NZ_BMUA01000046.1"/>
</dbReference>
<evidence type="ECO:0000313" key="1">
    <source>
        <dbReference type="EMBL" id="GHI39613.1"/>
    </source>
</evidence>
<organism evidence="1 2">
    <name type="scientific">Streptomyces violascens</name>
    <dbReference type="NCBI Taxonomy" id="67381"/>
    <lineage>
        <taxon>Bacteria</taxon>
        <taxon>Bacillati</taxon>
        <taxon>Actinomycetota</taxon>
        <taxon>Actinomycetes</taxon>
        <taxon>Kitasatosporales</taxon>
        <taxon>Streptomycetaceae</taxon>
        <taxon>Streptomyces</taxon>
    </lineage>
</organism>